<evidence type="ECO:0000313" key="2">
    <source>
        <dbReference type="EMBL" id="KAK0621207.1"/>
    </source>
</evidence>
<accession>A0AA39WTJ9</accession>
<comment type="caution">
    <text evidence="2">The sequence shown here is derived from an EMBL/GenBank/DDBJ whole genome shotgun (WGS) entry which is preliminary data.</text>
</comment>
<evidence type="ECO:0000313" key="3">
    <source>
        <dbReference type="Proteomes" id="UP001174934"/>
    </source>
</evidence>
<protein>
    <submittedName>
        <fullName evidence="2">Uncharacterized protein</fullName>
    </submittedName>
</protein>
<keyword evidence="3" id="KW-1185">Reference proteome</keyword>
<sequence>MASGRFLGHRRHLNLSSSKSNPRSQNRDDRRRLREWTARLRGNQSRWRPGAAFQGKIQRPVALATSQTHEPGLRNKPIAQNRNGLHDLPPLNLSPKKTPPLSFQPTHPQAKLVHRPPFIVHRQPRVHNSCFCIEMRFLVCTHSPRVRWCF</sequence>
<proteinExistence type="predicted"/>
<dbReference type="AlphaFoldDB" id="A0AA39WTJ9"/>
<evidence type="ECO:0000256" key="1">
    <source>
        <dbReference type="SAM" id="MobiDB-lite"/>
    </source>
</evidence>
<reference evidence="2" key="1">
    <citation type="submission" date="2023-06" db="EMBL/GenBank/DDBJ databases">
        <title>Genome-scale phylogeny and comparative genomics of the fungal order Sordariales.</title>
        <authorList>
            <consortium name="Lawrence Berkeley National Laboratory"/>
            <person name="Hensen N."/>
            <person name="Bonometti L."/>
            <person name="Westerberg I."/>
            <person name="Brannstrom I.O."/>
            <person name="Guillou S."/>
            <person name="Cros-Aarteil S."/>
            <person name="Calhoun S."/>
            <person name="Haridas S."/>
            <person name="Kuo A."/>
            <person name="Mondo S."/>
            <person name="Pangilinan J."/>
            <person name="Riley R."/>
            <person name="LaButti K."/>
            <person name="Andreopoulos B."/>
            <person name="Lipzen A."/>
            <person name="Chen C."/>
            <person name="Yanf M."/>
            <person name="Daum C."/>
            <person name="Ng V."/>
            <person name="Clum A."/>
            <person name="Steindorff A."/>
            <person name="Ohm R."/>
            <person name="Martin F."/>
            <person name="Silar P."/>
            <person name="Natvig D."/>
            <person name="Lalanne C."/>
            <person name="Gautier V."/>
            <person name="Ament-velasquez S.L."/>
            <person name="Kruys A."/>
            <person name="Hutchinson M.I."/>
            <person name="Powell A.J."/>
            <person name="Barry K."/>
            <person name="Miller A.N."/>
            <person name="Grigoriev I.V."/>
            <person name="Debuchy R."/>
            <person name="Gladieux P."/>
            <person name="Thoren M.H."/>
            <person name="Johannesson H."/>
        </authorList>
    </citation>
    <scope>NUCLEOTIDE SEQUENCE</scope>
    <source>
        <strain evidence="2">SMH3391-2</strain>
    </source>
</reference>
<dbReference type="Proteomes" id="UP001174934">
    <property type="component" value="Unassembled WGS sequence"/>
</dbReference>
<gene>
    <name evidence="2" type="ORF">B0T17DRAFT_279635</name>
</gene>
<feature type="region of interest" description="Disordered" evidence="1">
    <location>
        <begin position="1"/>
        <end position="32"/>
    </location>
</feature>
<name>A0AA39WTJ9_9PEZI</name>
<organism evidence="2 3">
    <name type="scientific">Bombardia bombarda</name>
    <dbReference type="NCBI Taxonomy" id="252184"/>
    <lineage>
        <taxon>Eukaryota</taxon>
        <taxon>Fungi</taxon>
        <taxon>Dikarya</taxon>
        <taxon>Ascomycota</taxon>
        <taxon>Pezizomycotina</taxon>
        <taxon>Sordariomycetes</taxon>
        <taxon>Sordariomycetidae</taxon>
        <taxon>Sordariales</taxon>
        <taxon>Lasiosphaeriaceae</taxon>
        <taxon>Bombardia</taxon>
    </lineage>
</organism>
<dbReference type="EMBL" id="JAULSR010000004">
    <property type="protein sequence ID" value="KAK0621207.1"/>
    <property type="molecule type" value="Genomic_DNA"/>
</dbReference>